<dbReference type="InterPro" id="IPR020472">
    <property type="entry name" value="WD40_PAC1"/>
</dbReference>
<accession>A0A9P6PX41</accession>
<gene>
    <name evidence="4" type="ORF">DFQ27_006911</name>
</gene>
<keyword evidence="1 3" id="KW-0853">WD repeat</keyword>
<evidence type="ECO:0000256" key="1">
    <source>
        <dbReference type="ARBA" id="ARBA00022574"/>
    </source>
</evidence>
<dbReference type="SMART" id="SM00320">
    <property type="entry name" value="WD40"/>
    <property type="match status" value="4"/>
</dbReference>
<dbReference type="OrthoDB" id="256303at2759"/>
<feature type="repeat" description="WD" evidence="3">
    <location>
        <begin position="184"/>
        <end position="218"/>
    </location>
</feature>
<dbReference type="InterPro" id="IPR036322">
    <property type="entry name" value="WD40_repeat_dom_sf"/>
</dbReference>
<protein>
    <recommendedName>
        <fullName evidence="6">Poly(A)+ RNA export protein</fullName>
    </recommendedName>
</protein>
<dbReference type="AlphaFoldDB" id="A0A9P6PX41"/>
<dbReference type="PANTHER" id="PTHR10971">
    <property type="entry name" value="MRNA EXPORT FACTOR AND BUB3"/>
    <property type="match status" value="1"/>
</dbReference>
<feature type="repeat" description="WD" evidence="3">
    <location>
        <begin position="38"/>
        <end position="80"/>
    </location>
</feature>
<evidence type="ECO:0000256" key="3">
    <source>
        <dbReference type="PROSITE-ProRule" id="PRU00221"/>
    </source>
</evidence>
<dbReference type="PROSITE" id="PS50082">
    <property type="entry name" value="WD_REPEATS_2"/>
    <property type="match status" value="3"/>
</dbReference>
<keyword evidence="5" id="KW-1185">Reference proteome</keyword>
<dbReference type="PRINTS" id="PR00320">
    <property type="entry name" value="GPROTEINBRPT"/>
</dbReference>
<evidence type="ECO:0000313" key="4">
    <source>
        <dbReference type="EMBL" id="KAG0254335.1"/>
    </source>
</evidence>
<keyword evidence="2" id="KW-0677">Repeat</keyword>
<evidence type="ECO:0000256" key="2">
    <source>
        <dbReference type="ARBA" id="ARBA00022737"/>
    </source>
</evidence>
<proteinExistence type="predicted"/>
<dbReference type="SUPFAM" id="SSF50978">
    <property type="entry name" value="WD40 repeat-like"/>
    <property type="match status" value="1"/>
</dbReference>
<evidence type="ECO:0000313" key="5">
    <source>
        <dbReference type="Proteomes" id="UP000807716"/>
    </source>
</evidence>
<organism evidence="4 5">
    <name type="scientific">Actinomortierella ambigua</name>
    <dbReference type="NCBI Taxonomy" id="1343610"/>
    <lineage>
        <taxon>Eukaryota</taxon>
        <taxon>Fungi</taxon>
        <taxon>Fungi incertae sedis</taxon>
        <taxon>Mucoromycota</taxon>
        <taxon>Mortierellomycotina</taxon>
        <taxon>Mortierellomycetes</taxon>
        <taxon>Mortierellales</taxon>
        <taxon>Mortierellaceae</taxon>
        <taxon>Actinomortierella</taxon>
    </lineage>
</organism>
<feature type="repeat" description="WD" evidence="3">
    <location>
        <begin position="12"/>
        <end position="38"/>
    </location>
</feature>
<comment type="caution">
    <text evidence="4">The sequence shown here is derived from an EMBL/GenBank/DDBJ whole genome shotgun (WGS) entry which is preliminary data.</text>
</comment>
<dbReference type="InterPro" id="IPR001680">
    <property type="entry name" value="WD40_rpt"/>
</dbReference>
<name>A0A9P6PX41_9FUNG</name>
<dbReference type="Gene3D" id="2.130.10.10">
    <property type="entry name" value="YVTN repeat-like/Quinoprotein amine dehydrogenase"/>
    <property type="match status" value="1"/>
</dbReference>
<dbReference type="Pfam" id="PF00400">
    <property type="entry name" value="WD40"/>
    <property type="match status" value="3"/>
</dbReference>
<evidence type="ECO:0008006" key="6">
    <source>
        <dbReference type="Google" id="ProtNLM"/>
    </source>
</evidence>
<dbReference type="Proteomes" id="UP000807716">
    <property type="component" value="Unassembled WGS sequence"/>
</dbReference>
<dbReference type="EMBL" id="JAAAJB010000523">
    <property type="protein sequence ID" value="KAG0254335.1"/>
    <property type="molecule type" value="Genomic_DNA"/>
</dbReference>
<reference evidence="4" key="1">
    <citation type="journal article" date="2020" name="Fungal Divers.">
        <title>Resolving the Mortierellaceae phylogeny through synthesis of multi-gene phylogenetics and phylogenomics.</title>
        <authorList>
            <person name="Vandepol N."/>
            <person name="Liber J."/>
            <person name="Desiro A."/>
            <person name="Na H."/>
            <person name="Kennedy M."/>
            <person name="Barry K."/>
            <person name="Grigoriev I.V."/>
            <person name="Miller A.N."/>
            <person name="O'Donnell K."/>
            <person name="Stajich J.E."/>
            <person name="Bonito G."/>
        </authorList>
    </citation>
    <scope>NUCLEOTIDE SEQUENCE</scope>
    <source>
        <strain evidence="4">BC1065</strain>
    </source>
</reference>
<dbReference type="InterPro" id="IPR015943">
    <property type="entry name" value="WD40/YVTN_repeat-like_dom_sf"/>
</dbReference>
<sequence length="276" mass="30480">MALSHGRSLTGDGKTLASGGADNTVRLYDLETGQSRILGKHDMAVKTIRFVDQNQSICATGSWDKTVKYWDCRTNQQMTSVAMPDKVLSMDYWNGLLTVGTADRKISLFNMNNPYQPARTVDSMLKMQTRVVSNFTTGGGFAVGSIEGRVSIQYANQKDENGNFSFKCHRDGPPGSKESTVYAVNAISFHPIHGTFSTAGSDGSFTFWDKDSKQKLKSFPKMGNSIACTAFNRTGSIFAYALSYDWHRGYEGSIQGQKNTIMLHACQESDVKPRKK</sequence>